<dbReference type="OrthoDB" id="67700at2759"/>
<dbReference type="Pfam" id="PF00168">
    <property type="entry name" value="C2"/>
    <property type="match status" value="1"/>
</dbReference>
<dbReference type="GO" id="GO:0006887">
    <property type="term" value="P:exocytosis"/>
    <property type="evidence" value="ECO:0007669"/>
    <property type="project" value="UniProtKB-KW"/>
</dbReference>
<dbReference type="InterPro" id="IPR014772">
    <property type="entry name" value="Munc13_dom-2"/>
</dbReference>
<name>A0A8J2J6H8_9HEXA</name>
<reference evidence="4" key="1">
    <citation type="submission" date="2021-06" db="EMBL/GenBank/DDBJ databases">
        <authorList>
            <person name="Hodson N. C."/>
            <person name="Mongue J. A."/>
            <person name="Jaron S. K."/>
        </authorList>
    </citation>
    <scope>NUCLEOTIDE SEQUENCE</scope>
</reference>
<evidence type="ECO:0000256" key="1">
    <source>
        <dbReference type="ARBA" id="ARBA00022483"/>
    </source>
</evidence>
<evidence type="ECO:0000259" key="2">
    <source>
        <dbReference type="PROSITE" id="PS50004"/>
    </source>
</evidence>
<feature type="domain" description="MHD2" evidence="3">
    <location>
        <begin position="88"/>
        <end position="199"/>
    </location>
</feature>
<dbReference type="PROSITE" id="PS51259">
    <property type="entry name" value="MHD2"/>
    <property type="match status" value="1"/>
</dbReference>
<dbReference type="PROSITE" id="PS50004">
    <property type="entry name" value="C2"/>
    <property type="match status" value="1"/>
</dbReference>
<keyword evidence="1" id="KW-0268">Exocytosis</keyword>
<comment type="caution">
    <text evidence="4">The sequence shown here is derived from an EMBL/GenBank/DDBJ whole genome shotgun (WGS) entry which is preliminary data.</text>
</comment>
<evidence type="ECO:0000259" key="3">
    <source>
        <dbReference type="PROSITE" id="PS51259"/>
    </source>
</evidence>
<dbReference type="InterPro" id="IPR052095">
    <property type="entry name" value="UNC-13_domain"/>
</dbReference>
<accession>A0A8J2J6H8</accession>
<feature type="domain" description="C2" evidence="2">
    <location>
        <begin position="216"/>
        <end position="341"/>
    </location>
</feature>
<evidence type="ECO:0008006" key="6">
    <source>
        <dbReference type="Google" id="ProtNLM"/>
    </source>
</evidence>
<dbReference type="PANTHER" id="PTHR45999:SF4">
    <property type="entry name" value="UNC-13-4A, ISOFORM B"/>
    <property type="match status" value="1"/>
</dbReference>
<dbReference type="SMART" id="SM00239">
    <property type="entry name" value="C2"/>
    <property type="match status" value="1"/>
</dbReference>
<proteinExistence type="predicted"/>
<organism evidence="4 5">
    <name type="scientific">Allacma fusca</name>
    <dbReference type="NCBI Taxonomy" id="39272"/>
    <lineage>
        <taxon>Eukaryota</taxon>
        <taxon>Metazoa</taxon>
        <taxon>Ecdysozoa</taxon>
        <taxon>Arthropoda</taxon>
        <taxon>Hexapoda</taxon>
        <taxon>Collembola</taxon>
        <taxon>Symphypleona</taxon>
        <taxon>Sminthuridae</taxon>
        <taxon>Allacma</taxon>
    </lineage>
</organism>
<evidence type="ECO:0000313" key="4">
    <source>
        <dbReference type="EMBL" id="CAG7709965.1"/>
    </source>
</evidence>
<keyword evidence="5" id="KW-1185">Reference proteome</keyword>
<dbReference type="InterPro" id="IPR000008">
    <property type="entry name" value="C2_dom"/>
</dbReference>
<evidence type="ECO:0000313" key="5">
    <source>
        <dbReference type="Proteomes" id="UP000708208"/>
    </source>
</evidence>
<sequence length="384" mass="44330">MCYAINNTEHIAGEMTQISKRLGTEKIINELEKVTGTQVDRCQRTLNLFLKEAYSNIANSTHNLIEKLGNQMCPAVCSLLQEDIAAINEKRSKLCEYLEKSLDILKYKTLAECFNKIFAVIWEKTCSALKYVTLENVGKRLPEAYFQKIQRIMEELHNTFFRDGMTAAGSVGYHNTDFQEVEALTKIHGASTADLMLMYANERLQQQRAMNTEIVEHGVLTFRTAYCEENEILHVEILNCRDLKSCDSDGFNDPYVKLHMIPRERYPNIKKKTPAERKTLFPLFDKTFTFPLTHQEKHQGGIIRFVVKDYDLFGKNDFIGEAFQSLESIRLKSLDTELQVLPQISIILSKPDKELETVLQSLERRVWDPLALQFARKERAKQAQ</sequence>
<dbReference type="EMBL" id="CAJVCH010031299">
    <property type="protein sequence ID" value="CAG7709965.1"/>
    <property type="molecule type" value="Genomic_DNA"/>
</dbReference>
<dbReference type="GO" id="GO:0099503">
    <property type="term" value="C:secretory vesicle"/>
    <property type="evidence" value="ECO:0007669"/>
    <property type="project" value="TreeGrafter"/>
</dbReference>
<protein>
    <recommendedName>
        <fullName evidence="6">C2 domain-containing protein</fullName>
    </recommendedName>
</protein>
<dbReference type="AlphaFoldDB" id="A0A8J2J6H8"/>
<dbReference type="PANTHER" id="PTHR45999">
    <property type="entry name" value="UNC-13-4A, ISOFORM B"/>
    <property type="match status" value="1"/>
</dbReference>
<gene>
    <name evidence="4" type="ORF">AFUS01_LOCUS4945</name>
</gene>
<dbReference type="Proteomes" id="UP000708208">
    <property type="component" value="Unassembled WGS sequence"/>
</dbReference>